<dbReference type="InterPro" id="IPR036397">
    <property type="entry name" value="RNaseH_sf"/>
</dbReference>
<keyword evidence="4" id="KW-0255">Endonuclease</keyword>
<dbReference type="SUPFAM" id="SSF56672">
    <property type="entry name" value="DNA/RNA polymerases"/>
    <property type="match status" value="1"/>
</dbReference>
<dbReference type="InterPro" id="IPR050951">
    <property type="entry name" value="Retrovirus_Pol_polyprotein"/>
</dbReference>
<accession>A0A8K0KQ58</accession>
<name>A0A8K0KQ58_LADFU</name>
<dbReference type="PROSITE" id="PS50994">
    <property type="entry name" value="INTEGRASE"/>
    <property type="match status" value="1"/>
</dbReference>
<feature type="non-terminal residue" evidence="8">
    <location>
        <position position="1"/>
    </location>
</feature>
<dbReference type="OrthoDB" id="8029911at2759"/>
<keyword evidence="2" id="KW-0548">Nucleotidyltransferase</keyword>
<reference evidence="8" key="1">
    <citation type="submission" date="2013-04" db="EMBL/GenBank/DDBJ databases">
        <authorList>
            <person name="Qu J."/>
            <person name="Murali S.C."/>
            <person name="Bandaranaike D."/>
            <person name="Bellair M."/>
            <person name="Blankenburg K."/>
            <person name="Chao H."/>
            <person name="Dinh H."/>
            <person name="Doddapaneni H."/>
            <person name="Downs B."/>
            <person name="Dugan-Rocha S."/>
            <person name="Elkadiri S."/>
            <person name="Gnanaolivu R.D."/>
            <person name="Hernandez B."/>
            <person name="Javaid M."/>
            <person name="Jayaseelan J.C."/>
            <person name="Lee S."/>
            <person name="Li M."/>
            <person name="Ming W."/>
            <person name="Munidasa M."/>
            <person name="Muniz J."/>
            <person name="Nguyen L."/>
            <person name="Ongeri F."/>
            <person name="Osuji N."/>
            <person name="Pu L.-L."/>
            <person name="Puazo M."/>
            <person name="Qu C."/>
            <person name="Quiroz J."/>
            <person name="Raj R."/>
            <person name="Weissenberger G."/>
            <person name="Xin Y."/>
            <person name="Zou X."/>
            <person name="Han Y."/>
            <person name="Richards S."/>
            <person name="Worley K."/>
            <person name="Muzny D."/>
            <person name="Gibbs R."/>
        </authorList>
    </citation>
    <scope>NUCLEOTIDE SEQUENCE</scope>
    <source>
        <strain evidence="8">Sampled in the wild</strain>
    </source>
</reference>
<dbReference type="GO" id="GO:0016787">
    <property type="term" value="F:hydrolase activity"/>
    <property type="evidence" value="ECO:0007669"/>
    <property type="project" value="UniProtKB-KW"/>
</dbReference>
<keyword evidence="9" id="KW-1185">Reference proteome</keyword>
<dbReference type="InterPro" id="IPR001584">
    <property type="entry name" value="Integrase_cat-core"/>
</dbReference>
<evidence type="ECO:0000256" key="4">
    <source>
        <dbReference type="ARBA" id="ARBA00022759"/>
    </source>
</evidence>
<reference evidence="8" key="2">
    <citation type="submission" date="2017-10" db="EMBL/GenBank/DDBJ databases">
        <title>Ladona fulva Genome sequencing and assembly.</title>
        <authorList>
            <person name="Murali S."/>
            <person name="Richards S."/>
            <person name="Bandaranaike D."/>
            <person name="Bellair M."/>
            <person name="Blankenburg K."/>
            <person name="Chao H."/>
            <person name="Dinh H."/>
            <person name="Doddapaneni H."/>
            <person name="Dugan-Rocha S."/>
            <person name="Elkadiri S."/>
            <person name="Gnanaolivu R."/>
            <person name="Hernandez B."/>
            <person name="Skinner E."/>
            <person name="Javaid M."/>
            <person name="Lee S."/>
            <person name="Li M."/>
            <person name="Ming W."/>
            <person name="Munidasa M."/>
            <person name="Muniz J."/>
            <person name="Nguyen L."/>
            <person name="Hughes D."/>
            <person name="Osuji N."/>
            <person name="Pu L.-L."/>
            <person name="Puazo M."/>
            <person name="Qu C."/>
            <person name="Quiroz J."/>
            <person name="Raj R."/>
            <person name="Weissenberger G."/>
            <person name="Xin Y."/>
            <person name="Zou X."/>
            <person name="Han Y."/>
            <person name="Worley K."/>
            <person name="Muzny D."/>
            <person name="Gibbs R."/>
        </authorList>
    </citation>
    <scope>NUCLEOTIDE SEQUENCE</scope>
    <source>
        <strain evidence="8">Sampled in the wild</strain>
    </source>
</reference>
<dbReference type="GO" id="GO:0004519">
    <property type="term" value="F:endonuclease activity"/>
    <property type="evidence" value="ECO:0007669"/>
    <property type="project" value="UniProtKB-KW"/>
</dbReference>
<evidence type="ECO:0000256" key="2">
    <source>
        <dbReference type="ARBA" id="ARBA00022695"/>
    </source>
</evidence>
<dbReference type="PANTHER" id="PTHR37984:SF5">
    <property type="entry name" value="PROTEIN NYNRIN-LIKE"/>
    <property type="match status" value="1"/>
</dbReference>
<dbReference type="GO" id="GO:0015074">
    <property type="term" value="P:DNA integration"/>
    <property type="evidence" value="ECO:0007669"/>
    <property type="project" value="InterPro"/>
</dbReference>
<dbReference type="GO" id="GO:0003964">
    <property type="term" value="F:RNA-directed DNA polymerase activity"/>
    <property type="evidence" value="ECO:0007669"/>
    <property type="project" value="UniProtKB-KW"/>
</dbReference>
<gene>
    <name evidence="8" type="ORF">J437_LFUL017310</name>
</gene>
<comment type="caution">
    <text evidence="8">The sequence shown here is derived from an EMBL/GenBank/DDBJ whole genome shotgun (WGS) entry which is preliminary data.</text>
</comment>
<dbReference type="GO" id="GO:0003676">
    <property type="term" value="F:nucleic acid binding"/>
    <property type="evidence" value="ECO:0007669"/>
    <property type="project" value="InterPro"/>
</dbReference>
<evidence type="ECO:0000259" key="7">
    <source>
        <dbReference type="PROSITE" id="PS50994"/>
    </source>
</evidence>
<evidence type="ECO:0000256" key="3">
    <source>
        <dbReference type="ARBA" id="ARBA00022722"/>
    </source>
</evidence>
<dbReference type="InterPro" id="IPR012337">
    <property type="entry name" value="RNaseH-like_sf"/>
</dbReference>
<dbReference type="EMBL" id="KZ309551">
    <property type="protein sequence ID" value="KAG8239207.1"/>
    <property type="molecule type" value="Genomic_DNA"/>
</dbReference>
<protein>
    <recommendedName>
        <fullName evidence="7">Integrase catalytic domain-containing protein</fullName>
    </recommendedName>
</protein>
<sequence>MNSTLAIFNALKHFRTYPLGIQFTIFTDFNAIKATSKKRVLIPRVARWWIYLQDINFVVQYRKENKVPHVDYLSRNLSKVKHQTWAEIEQTADKETPDLIAALESGSLGANHKHKSLYHIAQSEISTQELGLVFSTTSIVTWGPTKLFRPFKIIFGSLFVRKYIARCLKSKIRKAHTGPKQGLLHSLEKAPFGTIHLDCLGPPTEENFKHFETVNEFKQFISFFGTPRPVITDSGTHFQSREFNDLCAEWCIELHFITPGIRRGNGQAERYVRTISNNGQAAFGKQSVIECNTAEINDG</sequence>
<evidence type="ECO:0000256" key="1">
    <source>
        <dbReference type="ARBA" id="ARBA00022679"/>
    </source>
</evidence>
<dbReference type="InterPro" id="IPR043502">
    <property type="entry name" value="DNA/RNA_pol_sf"/>
</dbReference>
<keyword evidence="5" id="KW-0378">Hydrolase</keyword>
<keyword evidence="3" id="KW-0540">Nuclease</keyword>
<evidence type="ECO:0000313" key="8">
    <source>
        <dbReference type="EMBL" id="KAG8239207.1"/>
    </source>
</evidence>
<dbReference type="InterPro" id="IPR041373">
    <property type="entry name" value="RT_RNaseH"/>
</dbReference>
<proteinExistence type="predicted"/>
<dbReference type="Gene3D" id="3.30.420.10">
    <property type="entry name" value="Ribonuclease H-like superfamily/Ribonuclease H"/>
    <property type="match status" value="1"/>
</dbReference>
<organism evidence="8 9">
    <name type="scientific">Ladona fulva</name>
    <name type="common">Scarce chaser dragonfly</name>
    <name type="synonym">Libellula fulva</name>
    <dbReference type="NCBI Taxonomy" id="123851"/>
    <lineage>
        <taxon>Eukaryota</taxon>
        <taxon>Metazoa</taxon>
        <taxon>Ecdysozoa</taxon>
        <taxon>Arthropoda</taxon>
        <taxon>Hexapoda</taxon>
        <taxon>Insecta</taxon>
        <taxon>Pterygota</taxon>
        <taxon>Palaeoptera</taxon>
        <taxon>Odonata</taxon>
        <taxon>Epiprocta</taxon>
        <taxon>Anisoptera</taxon>
        <taxon>Libelluloidea</taxon>
        <taxon>Libellulidae</taxon>
        <taxon>Ladona</taxon>
    </lineage>
</organism>
<dbReference type="PANTHER" id="PTHR37984">
    <property type="entry name" value="PROTEIN CBG26694"/>
    <property type="match status" value="1"/>
</dbReference>
<dbReference type="Pfam" id="PF17917">
    <property type="entry name" value="RT_RNaseH"/>
    <property type="match status" value="1"/>
</dbReference>
<dbReference type="GO" id="GO:0042575">
    <property type="term" value="C:DNA polymerase complex"/>
    <property type="evidence" value="ECO:0007669"/>
    <property type="project" value="UniProtKB-ARBA"/>
</dbReference>
<keyword evidence="1" id="KW-0808">Transferase</keyword>
<dbReference type="SUPFAM" id="SSF53098">
    <property type="entry name" value="Ribonuclease H-like"/>
    <property type="match status" value="1"/>
</dbReference>
<evidence type="ECO:0000256" key="5">
    <source>
        <dbReference type="ARBA" id="ARBA00022801"/>
    </source>
</evidence>
<evidence type="ECO:0000313" key="9">
    <source>
        <dbReference type="Proteomes" id="UP000792457"/>
    </source>
</evidence>
<keyword evidence="6" id="KW-0695">RNA-directed DNA polymerase</keyword>
<dbReference type="Proteomes" id="UP000792457">
    <property type="component" value="Unassembled WGS sequence"/>
</dbReference>
<dbReference type="AlphaFoldDB" id="A0A8K0KQ58"/>
<evidence type="ECO:0000256" key="6">
    <source>
        <dbReference type="ARBA" id="ARBA00022918"/>
    </source>
</evidence>
<feature type="domain" description="Integrase catalytic" evidence="7">
    <location>
        <begin position="217"/>
        <end position="299"/>
    </location>
</feature>